<name>A0A414SKD1_9FIRM</name>
<protein>
    <submittedName>
        <fullName evidence="1">Uncharacterized protein</fullName>
    </submittedName>
</protein>
<reference evidence="1 2" key="1">
    <citation type="submission" date="2018-08" db="EMBL/GenBank/DDBJ databases">
        <title>A genome reference for cultivated species of the human gut microbiota.</title>
        <authorList>
            <person name="Zou Y."/>
            <person name="Xue W."/>
            <person name="Luo G."/>
        </authorList>
    </citation>
    <scope>NUCLEOTIDE SEQUENCE [LARGE SCALE GENOMIC DNA]</scope>
    <source>
        <strain evidence="1 2">AM22-9LB</strain>
    </source>
</reference>
<dbReference type="RefSeq" id="WP_118197360.1">
    <property type="nucleotide sequence ID" value="NZ_QRHZ01000001.1"/>
</dbReference>
<evidence type="ECO:0000313" key="1">
    <source>
        <dbReference type="EMBL" id="RHG20038.1"/>
    </source>
</evidence>
<proteinExistence type="predicted"/>
<dbReference type="EMBL" id="QRHZ01000001">
    <property type="protein sequence ID" value="RHG20038.1"/>
    <property type="molecule type" value="Genomic_DNA"/>
</dbReference>
<dbReference type="AlphaFoldDB" id="A0A414SKD1"/>
<comment type="caution">
    <text evidence="1">The sequence shown here is derived from an EMBL/GenBank/DDBJ whole genome shotgun (WGS) entry which is preliminary data.</text>
</comment>
<accession>A0A414SKD1</accession>
<organism evidence="1 2">
    <name type="scientific">Blautia obeum</name>
    <dbReference type="NCBI Taxonomy" id="40520"/>
    <lineage>
        <taxon>Bacteria</taxon>
        <taxon>Bacillati</taxon>
        <taxon>Bacillota</taxon>
        <taxon>Clostridia</taxon>
        <taxon>Lachnospirales</taxon>
        <taxon>Lachnospiraceae</taxon>
        <taxon>Blautia</taxon>
    </lineage>
</organism>
<dbReference type="Proteomes" id="UP000284220">
    <property type="component" value="Unassembled WGS sequence"/>
</dbReference>
<gene>
    <name evidence="1" type="ORF">DW272_02205</name>
</gene>
<evidence type="ECO:0000313" key="2">
    <source>
        <dbReference type="Proteomes" id="UP000284220"/>
    </source>
</evidence>
<sequence>MTIENKTDNKYLDALIKDAFDGIPYDDQYIIVKDYDLDRVYLDVDGEEFNIRTWNISEIGNSKIEIIYTLFKIKEDCGVSIKEDKVVIKCDG</sequence>